<dbReference type="RefSeq" id="WP_150001024.1">
    <property type="nucleotide sequence ID" value="NZ_BKCL01000009.1"/>
</dbReference>
<protein>
    <submittedName>
        <fullName evidence="1">Uncharacterized protein</fullName>
    </submittedName>
</protein>
<organism evidence="1 3">
    <name type="scientific">Iodidimonas gelatinilytica</name>
    <dbReference type="NCBI Taxonomy" id="1236966"/>
    <lineage>
        <taxon>Bacteria</taxon>
        <taxon>Pseudomonadati</taxon>
        <taxon>Pseudomonadota</taxon>
        <taxon>Alphaproteobacteria</taxon>
        <taxon>Iodidimonadales</taxon>
        <taxon>Iodidimonadaceae</taxon>
        <taxon>Iodidimonas</taxon>
    </lineage>
</organism>
<evidence type="ECO:0000313" key="2">
    <source>
        <dbReference type="EMBL" id="GER01331.1"/>
    </source>
</evidence>
<dbReference type="Proteomes" id="UP000322084">
    <property type="component" value="Unassembled WGS sequence"/>
</dbReference>
<comment type="caution">
    <text evidence="1">The sequence shown here is derived from an EMBL/GenBank/DDBJ whole genome shotgun (WGS) entry which is preliminary data.</text>
</comment>
<dbReference type="EMBL" id="BKCL01000009">
    <property type="protein sequence ID" value="GEQ98794.1"/>
    <property type="molecule type" value="Genomic_DNA"/>
</dbReference>
<reference evidence="3 4" key="1">
    <citation type="submission" date="2019-09" db="EMBL/GenBank/DDBJ databases">
        <title>NBRP : Genome information of microbial organism related human and environment.</title>
        <authorList>
            <person name="Hattori M."/>
            <person name="Oshima K."/>
            <person name="Inaba H."/>
            <person name="Suda W."/>
            <person name="Sakamoto M."/>
            <person name="Iino T."/>
            <person name="Kitahara M."/>
            <person name="Oshida Y."/>
            <person name="Iida T."/>
            <person name="Kudo T."/>
            <person name="Itoh T."/>
            <person name="Ohkuma M."/>
        </authorList>
    </citation>
    <scope>NUCLEOTIDE SEQUENCE [LARGE SCALE GENOMIC DNA]</scope>
    <source>
        <strain evidence="1 3">Hi-2</strain>
        <strain evidence="2 4">Mie-1</strain>
    </source>
</reference>
<evidence type="ECO:0000313" key="1">
    <source>
        <dbReference type="EMBL" id="GEQ98794.1"/>
    </source>
</evidence>
<dbReference type="Proteomes" id="UP000325187">
    <property type="component" value="Unassembled WGS sequence"/>
</dbReference>
<evidence type="ECO:0000313" key="4">
    <source>
        <dbReference type="Proteomes" id="UP000325187"/>
    </source>
</evidence>
<keyword evidence="4" id="KW-1185">Reference proteome</keyword>
<dbReference type="EMBL" id="BKCM01000009">
    <property type="protein sequence ID" value="GER01331.1"/>
    <property type="molecule type" value="Genomic_DNA"/>
</dbReference>
<accession>A0A5A7MSZ6</accession>
<dbReference type="AlphaFoldDB" id="A0A5A7MSZ6"/>
<gene>
    <name evidence="1" type="ORF">JCM17844_24310</name>
    <name evidence="2" type="ORF">JCM17845_19540</name>
</gene>
<name>A0A5A7MSZ6_9PROT</name>
<accession>A0A5A7MZ39</accession>
<evidence type="ECO:0000313" key="3">
    <source>
        <dbReference type="Proteomes" id="UP000322084"/>
    </source>
</evidence>
<proteinExistence type="predicted"/>
<sequence>MSTNKGKGAGATILAGPGLIRQPSAVAERLDDKLSGMVAALEDIANCPTPEAGPGLSSNFDLPEGLDPGARLLRFCDALREMSGPLLFDLAKTYVDVVRTQRLSPDAHINLFEQRTTALIDYFVELAQVHGVAFATREGPLSPDFVEQTLAGLRGSLDEDRDSARLAALNLH</sequence>